<name>A0AA95I343_9BACL</name>
<dbReference type="Gene3D" id="1.10.260.40">
    <property type="entry name" value="lambda repressor-like DNA-binding domains"/>
    <property type="match status" value="1"/>
</dbReference>
<dbReference type="SUPFAM" id="SSF47413">
    <property type="entry name" value="lambda repressor-like DNA-binding domains"/>
    <property type="match status" value="1"/>
</dbReference>
<dbReference type="PANTHER" id="PTHR46797">
    <property type="entry name" value="HTH-TYPE TRANSCRIPTIONAL REGULATOR"/>
    <property type="match status" value="1"/>
</dbReference>
<dbReference type="AlphaFoldDB" id="A0AA95I343"/>
<dbReference type="GO" id="GO:0003700">
    <property type="term" value="F:DNA-binding transcription factor activity"/>
    <property type="evidence" value="ECO:0007669"/>
    <property type="project" value="TreeGrafter"/>
</dbReference>
<dbReference type="Pfam" id="PF01381">
    <property type="entry name" value="HTH_3"/>
    <property type="match status" value="1"/>
</dbReference>
<sequence length="116" mass="13132">MSETLMLVGTRIRDIRKSKGLSQEASAEKAGFNASYIGFIERAERNISLKNLDKIAAALNVGIHQLFTYIEEQEPLTEEDSTIKEIISMLRFQMHIEVGRFSCSCALLYISLNFRA</sequence>
<dbReference type="Proteomes" id="UP001177943">
    <property type="component" value="Chromosome"/>
</dbReference>
<gene>
    <name evidence="5" type="ORF">QNH46_03050</name>
</gene>
<keyword evidence="1" id="KW-0805">Transcription regulation</keyword>
<protein>
    <submittedName>
        <fullName evidence="5">Helix-turn-helix transcriptional regulator</fullName>
    </submittedName>
</protein>
<dbReference type="CDD" id="cd00093">
    <property type="entry name" value="HTH_XRE"/>
    <property type="match status" value="1"/>
</dbReference>
<proteinExistence type="predicted"/>
<dbReference type="InterPro" id="IPR001387">
    <property type="entry name" value="Cro/C1-type_HTH"/>
</dbReference>
<dbReference type="PANTHER" id="PTHR46797:SF23">
    <property type="entry name" value="HTH-TYPE TRANSCRIPTIONAL REGULATOR SUTR"/>
    <property type="match status" value="1"/>
</dbReference>
<reference evidence="5" key="1">
    <citation type="submission" date="2023-05" db="EMBL/GenBank/DDBJ databases">
        <title>Comparative genomics of Bacillaceae isolates and their secondary metabolite potential.</title>
        <authorList>
            <person name="Song L."/>
            <person name="Nielsen L.J."/>
            <person name="Mohite O."/>
            <person name="Xu X."/>
            <person name="Weber T."/>
            <person name="Kovacs A.T."/>
        </authorList>
    </citation>
    <scope>NUCLEOTIDE SEQUENCE</scope>
    <source>
        <strain evidence="5">B2_4</strain>
    </source>
</reference>
<dbReference type="GO" id="GO:0003677">
    <property type="term" value="F:DNA binding"/>
    <property type="evidence" value="ECO:0007669"/>
    <property type="project" value="UniProtKB-KW"/>
</dbReference>
<dbReference type="InterPro" id="IPR010982">
    <property type="entry name" value="Lambda_DNA-bd_dom_sf"/>
</dbReference>
<organism evidence="5 6">
    <name type="scientific">Paenibacillus woosongensis</name>
    <dbReference type="NCBI Taxonomy" id="307580"/>
    <lineage>
        <taxon>Bacteria</taxon>
        <taxon>Bacillati</taxon>
        <taxon>Bacillota</taxon>
        <taxon>Bacilli</taxon>
        <taxon>Bacillales</taxon>
        <taxon>Paenibacillaceae</taxon>
        <taxon>Paenibacillus</taxon>
    </lineage>
</organism>
<evidence type="ECO:0000259" key="4">
    <source>
        <dbReference type="PROSITE" id="PS50943"/>
    </source>
</evidence>
<dbReference type="PROSITE" id="PS50943">
    <property type="entry name" value="HTH_CROC1"/>
    <property type="match status" value="1"/>
</dbReference>
<dbReference type="GO" id="GO:0005829">
    <property type="term" value="C:cytosol"/>
    <property type="evidence" value="ECO:0007669"/>
    <property type="project" value="TreeGrafter"/>
</dbReference>
<keyword evidence="3" id="KW-0804">Transcription</keyword>
<dbReference type="InterPro" id="IPR050807">
    <property type="entry name" value="TransReg_Diox_bact_type"/>
</dbReference>
<dbReference type="RefSeq" id="WP_283926874.1">
    <property type="nucleotide sequence ID" value="NZ_CP126084.1"/>
</dbReference>
<evidence type="ECO:0000313" key="5">
    <source>
        <dbReference type="EMBL" id="WHX49679.1"/>
    </source>
</evidence>
<evidence type="ECO:0000256" key="3">
    <source>
        <dbReference type="ARBA" id="ARBA00023163"/>
    </source>
</evidence>
<dbReference type="EMBL" id="CP126084">
    <property type="protein sequence ID" value="WHX49679.1"/>
    <property type="molecule type" value="Genomic_DNA"/>
</dbReference>
<feature type="domain" description="HTH cro/C1-type" evidence="4">
    <location>
        <begin position="12"/>
        <end position="66"/>
    </location>
</feature>
<dbReference type="KEGG" id="pwn:QNH46_03050"/>
<evidence type="ECO:0000256" key="2">
    <source>
        <dbReference type="ARBA" id="ARBA00023125"/>
    </source>
</evidence>
<evidence type="ECO:0000313" key="6">
    <source>
        <dbReference type="Proteomes" id="UP001177943"/>
    </source>
</evidence>
<dbReference type="SMART" id="SM00530">
    <property type="entry name" value="HTH_XRE"/>
    <property type="match status" value="1"/>
</dbReference>
<evidence type="ECO:0000256" key="1">
    <source>
        <dbReference type="ARBA" id="ARBA00023015"/>
    </source>
</evidence>
<accession>A0AA95I343</accession>
<keyword evidence="2" id="KW-0238">DNA-binding</keyword>